<organism evidence="1 2">
    <name type="scientific">Nocardioides psychrotolerans</name>
    <dbReference type="NCBI Taxonomy" id="1005945"/>
    <lineage>
        <taxon>Bacteria</taxon>
        <taxon>Bacillati</taxon>
        <taxon>Actinomycetota</taxon>
        <taxon>Actinomycetes</taxon>
        <taxon>Propionibacteriales</taxon>
        <taxon>Nocardioidaceae</taxon>
        <taxon>Nocardioides</taxon>
    </lineage>
</organism>
<dbReference type="AlphaFoldDB" id="A0A1I3ITX9"/>
<dbReference type="STRING" id="1005945.SAMN05216561_109141"/>
<dbReference type="RefSeq" id="WP_091113872.1">
    <property type="nucleotide sequence ID" value="NZ_BKAF01000011.1"/>
</dbReference>
<evidence type="ECO:0000313" key="1">
    <source>
        <dbReference type="EMBL" id="SFI51300.1"/>
    </source>
</evidence>
<evidence type="ECO:0000313" key="2">
    <source>
        <dbReference type="Proteomes" id="UP000198649"/>
    </source>
</evidence>
<dbReference type="OrthoDB" id="5193125at2"/>
<gene>
    <name evidence="1" type="ORF">SAMN05216561_109141</name>
</gene>
<accession>A0A1I3ITX9</accession>
<keyword evidence="2" id="KW-1185">Reference proteome</keyword>
<dbReference type="Proteomes" id="UP000198649">
    <property type="component" value="Unassembled WGS sequence"/>
</dbReference>
<protein>
    <submittedName>
        <fullName evidence="1">Uncharacterized protein</fullName>
    </submittedName>
</protein>
<dbReference type="EMBL" id="FOQG01000009">
    <property type="protein sequence ID" value="SFI51300.1"/>
    <property type="molecule type" value="Genomic_DNA"/>
</dbReference>
<reference evidence="1 2" key="1">
    <citation type="submission" date="2016-10" db="EMBL/GenBank/DDBJ databases">
        <authorList>
            <person name="de Groot N.N."/>
        </authorList>
    </citation>
    <scope>NUCLEOTIDE SEQUENCE [LARGE SCALE GENOMIC DNA]</scope>
    <source>
        <strain evidence="1 2">CGMCC 1.11156</strain>
    </source>
</reference>
<name>A0A1I3ITX9_9ACTN</name>
<sequence>MTSTLKPRLIDDLNALHASYVSAINTAVADDDMATVHELAAGYDREATQMVAEREGKTHLLPLKRRAA</sequence>
<proteinExistence type="predicted"/>